<dbReference type="EMBL" id="VSSQ01000927">
    <property type="protein sequence ID" value="MPM03134.1"/>
    <property type="molecule type" value="Genomic_DNA"/>
</dbReference>
<organism evidence="2">
    <name type="scientific">bioreactor metagenome</name>
    <dbReference type="NCBI Taxonomy" id="1076179"/>
    <lineage>
        <taxon>unclassified sequences</taxon>
        <taxon>metagenomes</taxon>
        <taxon>ecological metagenomes</taxon>
    </lineage>
</organism>
<proteinExistence type="predicted"/>
<name>A0A644WLM2_9ZZZZ</name>
<dbReference type="Pfam" id="PF08346">
    <property type="entry name" value="AntA"/>
    <property type="match status" value="1"/>
</dbReference>
<dbReference type="InterPro" id="IPR013557">
    <property type="entry name" value="AntA/B_antirep"/>
</dbReference>
<dbReference type="AlphaFoldDB" id="A0A644WLM2"/>
<accession>A0A644WLM2</accession>
<evidence type="ECO:0000313" key="2">
    <source>
        <dbReference type="EMBL" id="MPM03134.1"/>
    </source>
</evidence>
<comment type="caution">
    <text evidence="2">The sequence shown here is derived from an EMBL/GenBank/DDBJ whole genome shotgun (WGS) entry which is preliminary data.</text>
</comment>
<feature type="domain" description="AntA/AntB antirepressor" evidence="1">
    <location>
        <begin position="25"/>
        <end position="97"/>
    </location>
</feature>
<evidence type="ECO:0000259" key="1">
    <source>
        <dbReference type="Pfam" id="PF08346"/>
    </source>
</evidence>
<gene>
    <name evidence="2" type="ORF">SDC9_49394</name>
</gene>
<protein>
    <recommendedName>
        <fullName evidence="1">AntA/AntB antirepressor domain-containing protein</fullName>
    </recommendedName>
</protein>
<reference evidence="2" key="1">
    <citation type="submission" date="2019-08" db="EMBL/GenBank/DDBJ databases">
        <authorList>
            <person name="Kucharzyk K."/>
            <person name="Murdoch R.W."/>
            <person name="Higgins S."/>
            <person name="Loffler F."/>
        </authorList>
    </citation>
    <scope>NUCLEOTIDE SEQUENCE</scope>
</reference>
<sequence>MYSTQAPGGLQEVTYVTADNDRPLVSARELHGFLEVGARYNDWFPRMREYGFADGVDFNLLKNEQVQNEGGRMVSRTVEDAAMSLDMAKEICMIQRNIKGKETLFMATDVCEHFEVINRNRLMQTLDADEKGGTQMNTPGGMQYVAFVNDAGLYNLLFAMQIKTLISIEGMSRGNNMVTALGYSNPRDVLAKHFKGVAKCYPP</sequence>